<proteinExistence type="predicted"/>
<feature type="region of interest" description="Disordered" evidence="1">
    <location>
        <begin position="1"/>
        <end position="21"/>
    </location>
</feature>
<comment type="caution">
    <text evidence="2">The sequence shown here is derived from an EMBL/GenBank/DDBJ whole genome shotgun (WGS) entry which is preliminary data.</text>
</comment>
<dbReference type="Proteomes" id="UP000314294">
    <property type="component" value="Unassembled WGS sequence"/>
</dbReference>
<name>A0A4Z2FFF9_9TELE</name>
<protein>
    <submittedName>
        <fullName evidence="2">Uncharacterized protein</fullName>
    </submittedName>
</protein>
<evidence type="ECO:0000313" key="3">
    <source>
        <dbReference type="Proteomes" id="UP000314294"/>
    </source>
</evidence>
<sequence length="83" mass="8581">MGPGDRPAPGEGPGCDIPPDVSEGVDIYWTAGSIPDSFKGGEGNKGVLPFIVKARCLILQPARHLVATAPDPDQQRLAVMGDG</sequence>
<evidence type="ECO:0000313" key="2">
    <source>
        <dbReference type="EMBL" id="TNN39909.1"/>
    </source>
</evidence>
<dbReference type="EMBL" id="SRLO01001235">
    <property type="protein sequence ID" value="TNN39909.1"/>
    <property type="molecule type" value="Genomic_DNA"/>
</dbReference>
<dbReference type="AlphaFoldDB" id="A0A4Z2FFF9"/>
<organism evidence="2 3">
    <name type="scientific">Liparis tanakae</name>
    <name type="common">Tanaka's snailfish</name>
    <dbReference type="NCBI Taxonomy" id="230148"/>
    <lineage>
        <taxon>Eukaryota</taxon>
        <taxon>Metazoa</taxon>
        <taxon>Chordata</taxon>
        <taxon>Craniata</taxon>
        <taxon>Vertebrata</taxon>
        <taxon>Euteleostomi</taxon>
        <taxon>Actinopterygii</taxon>
        <taxon>Neopterygii</taxon>
        <taxon>Teleostei</taxon>
        <taxon>Neoteleostei</taxon>
        <taxon>Acanthomorphata</taxon>
        <taxon>Eupercaria</taxon>
        <taxon>Perciformes</taxon>
        <taxon>Cottioidei</taxon>
        <taxon>Cottales</taxon>
        <taxon>Liparidae</taxon>
        <taxon>Liparis</taxon>
    </lineage>
</organism>
<evidence type="ECO:0000256" key="1">
    <source>
        <dbReference type="SAM" id="MobiDB-lite"/>
    </source>
</evidence>
<accession>A0A4Z2FFF9</accession>
<gene>
    <name evidence="2" type="ORF">EYF80_049924</name>
</gene>
<reference evidence="2 3" key="1">
    <citation type="submission" date="2019-03" db="EMBL/GenBank/DDBJ databases">
        <title>First draft genome of Liparis tanakae, snailfish: a comprehensive survey of snailfish specific genes.</title>
        <authorList>
            <person name="Kim W."/>
            <person name="Song I."/>
            <person name="Jeong J.-H."/>
            <person name="Kim D."/>
            <person name="Kim S."/>
            <person name="Ryu S."/>
            <person name="Song J.Y."/>
            <person name="Lee S.K."/>
        </authorList>
    </citation>
    <scope>NUCLEOTIDE SEQUENCE [LARGE SCALE GENOMIC DNA]</scope>
    <source>
        <tissue evidence="2">Muscle</tissue>
    </source>
</reference>
<keyword evidence="3" id="KW-1185">Reference proteome</keyword>